<evidence type="ECO:0000256" key="5">
    <source>
        <dbReference type="ARBA" id="ARBA00023004"/>
    </source>
</evidence>
<proteinExistence type="predicted"/>
<dbReference type="GO" id="GO:0046872">
    <property type="term" value="F:metal ion binding"/>
    <property type="evidence" value="ECO:0007669"/>
    <property type="project" value="UniProtKB-KW"/>
</dbReference>
<dbReference type="EMBL" id="BX571662">
    <property type="protein sequence ID" value="CAE11148.1"/>
    <property type="molecule type" value="Genomic_DNA"/>
</dbReference>
<reference evidence="8 9" key="1">
    <citation type="journal article" date="2003" name="Proc. Natl. Acad. Sci. U.S.A.">
        <title>Complete genome sequence and analysis of Wolinella succinogenes.</title>
        <authorList>
            <person name="Baar C."/>
            <person name="Eppinger M."/>
            <person name="Raddatz G."/>
            <person name="Simon JM."/>
            <person name="Lanz C."/>
            <person name="Klimmek O."/>
            <person name="Nandakumar R."/>
            <person name="Gross R."/>
            <person name="Rosinus A."/>
            <person name="Keller H."/>
            <person name="Jagtap P."/>
            <person name="Linke B."/>
            <person name="Meyer F."/>
            <person name="Lederer H."/>
            <person name="Schuster S.C."/>
        </authorList>
    </citation>
    <scope>NUCLEOTIDE SEQUENCE [LARGE SCALE GENOMIC DNA]</scope>
    <source>
        <strain evidence="9">ATCC 29543 / DSM 1740 / CCUG 13145 / JCM 31913 / LMG 7466 / NCTC 11488 / FDC 602W</strain>
    </source>
</reference>
<protein>
    <submittedName>
        <fullName evidence="8">UBIQUINOL CYTOCHROME C OXIDOREDUCTASE, CYTOCHROME C1 SUBUNIT</fullName>
    </submittedName>
</protein>
<organism evidence="9">
    <name type="scientific">Wolinella succinogenes (strain ATCC 29543 / DSM 1740 / CCUG 13145 / JCM 31913 / LMG 7466 / NCTC 11488 / FDC 602W)</name>
    <name type="common">Vibrio succinogenes</name>
    <dbReference type="NCBI Taxonomy" id="273121"/>
    <lineage>
        <taxon>Bacteria</taxon>
        <taxon>Pseudomonadati</taxon>
        <taxon>Campylobacterota</taxon>
        <taxon>Epsilonproteobacteria</taxon>
        <taxon>Campylobacterales</taxon>
        <taxon>Helicobacteraceae</taxon>
        <taxon>Wolinella</taxon>
    </lineage>
</organism>
<feature type="domain" description="Cytochrome c" evidence="7">
    <location>
        <begin position="155"/>
        <end position="248"/>
    </location>
</feature>
<dbReference type="RefSeq" id="WP_011139930.1">
    <property type="nucleotide sequence ID" value="NC_005090.1"/>
</dbReference>
<keyword evidence="3 6" id="KW-0479">Metal-binding</keyword>
<evidence type="ECO:0000313" key="8">
    <source>
        <dbReference type="EMBL" id="CAE11148.1"/>
    </source>
</evidence>
<dbReference type="InterPro" id="IPR036909">
    <property type="entry name" value="Cyt_c-like_dom_sf"/>
</dbReference>
<dbReference type="Gene3D" id="1.10.760.10">
    <property type="entry name" value="Cytochrome c-like domain"/>
    <property type="match status" value="2"/>
</dbReference>
<evidence type="ECO:0000256" key="3">
    <source>
        <dbReference type="ARBA" id="ARBA00022723"/>
    </source>
</evidence>
<evidence type="ECO:0000256" key="4">
    <source>
        <dbReference type="ARBA" id="ARBA00022982"/>
    </source>
</evidence>
<dbReference type="PANTHER" id="PTHR37823:SF1">
    <property type="entry name" value="CYTOCHROME C-553-LIKE"/>
    <property type="match status" value="1"/>
</dbReference>
<dbReference type="eggNOG" id="COG2857">
    <property type="taxonomic scope" value="Bacteria"/>
</dbReference>
<keyword evidence="4" id="KW-0249">Electron transport</keyword>
<dbReference type="InterPro" id="IPR021195">
    <property type="entry name" value="Ubol_Cyt_c_Rdtase_Cyt_c_su_prd"/>
</dbReference>
<evidence type="ECO:0000259" key="7">
    <source>
        <dbReference type="PROSITE" id="PS51007"/>
    </source>
</evidence>
<dbReference type="GO" id="GO:0020037">
    <property type="term" value="F:heme binding"/>
    <property type="evidence" value="ECO:0007669"/>
    <property type="project" value="InterPro"/>
</dbReference>
<sequence>MKDFKLLLIVAAITGILYWGVEPLAHSVMHPAVAPADYGFSDLEKIDSSKGNAAKGAELVMANCVACHGIKSQGFDAPMDHESASASYGVVPPDLSSAGRIYESNYLANFIKNPTKAAHLTHKFNESKPYPMPAYDWMSNEEIADIVAYFASIAPEKVSNQEVFVDACQRCHSMKYDKLLAETPEETLKDYMGSKAPDLSMMIRSKGEHYLHTFINEPQKLLHGTAMPRVGLNEEAEKQVVSYIESIGDSKKDERESLGIKAILFMMVLSVLAYLWKHKIWKEVE</sequence>
<dbReference type="SUPFAM" id="SSF46626">
    <property type="entry name" value="Cytochrome c"/>
    <property type="match status" value="2"/>
</dbReference>
<dbReference type="PIRSF" id="PIRSF019225">
    <property type="entry name" value="Ubol_Cyt_c_Rdtase_Cyt_c_su_prd"/>
    <property type="match status" value="1"/>
</dbReference>
<dbReference type="InterPro" id="IPR051811">
    <property type="entry name" value="Cytochrome_c550/c551-like"/>
</dbReference>
<dbReference type="STRING" id="273121.WS2154"/>
<evidence type="ECO:0000313" key="9">
    <source>
        <dbReference type="Proteomes" id="UP000000422"/>
    </source>
</evidence>
<keyword evidence="9" id="KW-1185">Reference proteome</keyword>
<dbReference type="Gene3D" id="1.20.5.100">
    <property type="entry name" value="Cytochrome c1, transmembrane anchor, C-terminal"/>
    <property type="match status" value="1"/>
</dbReference>
<dbReference type="HOGENOM" id="CLU_043937_0_0_7"/>
<gene>
    <name evidence="8" type="primary">PETC</name>
    <name evidence="8" type="ordered locus">WS2154</name>
</gene>
<dbReference type="PROSITE" id="PS51007">
    <property type="entry name" value="CYTC"/>
    <property type="match status" value="2"/>
</dbReference>
<dbReference type="AlphaFoldDB" id="Q7M7Q0"/>
<keyword evidence="5 6" id="KW-0408">Iron</keyword>
<name>Q7M7Q0_WOLSU</name>
<feature type="domain" description="Cytochrome c" evidence="7">
    <location>
        <begin position="51"/>
        <end position="154"/>
    </location>
</feature>
<dbReference type="GO" id="GO:0009055">
    <property type="term" value="F:electron transfer activity"/>
    <property type="evidence" value="ECO:0007669"/>
    <property type="project" value="InterPro"/>
</dbReference>
<evidence type="ECO:0000256" key="1">
    <source>
        <dbReference type="ARBA" id="ARBA00022448"/>
    </source>
</evidence>
<keyword evidence="2 6" id="KW-0349">Heme</keyword>
<dbReference type="KEGG" id="wsu:WS2154"/>
<accession>Q7M7Q0</accession>
<evidence type="ECO:0000256" key="6">
    <source>
        <dbReference type="PROSITE-ProRule" id="PRU00433"/>
    </source>
</evidence>
<dbReference type="Pfam" id="PF00034">
    <property type="entry name" value="Cytochrom_C"/>
    <property type="match status" value="1"/>
</dbReference>
<dbReference type="PANTHER" id="PTHR37823">
    <property type="entry name" value="CYTOCHROME C-553-LIKE"/>
    <property type="match status" value="1"/>
</dbReference>
<dbReference type="GO" id="GO:0016020">
    <property type="term" value="C:membrane"/>
    <property type="evidence" value="ECO:0007669"/>
    <property type="project" value="UniProtKB-SubCell"/>
</dbReference>
<keyword evidence="1" id="KW-0813">Transport</keyword>
<dbReference type="Proteomes" id="UP000000422">
    <property type="component" value="Chromosome"/>
</dbReference>
<dbReference type="InterPro" id="IPR009056">
    <property type="entry name" value="Cyt_c-like_dom"/>
</dbReference>
<evidence type="ECO:0000256" key="2">
    <source>
        <dbReference type="ARBA" id="ARBA00022617"/>
    </source>
</evidence>